<dbReference type="InterPro" id="IPR012340">
    <property type="entry name" value="NA-bd_OB-fold"/>
</dbReference>
<comment type="caution">
    <text evidence="2">Lacks conserved residue(s) required for the propagation of feature annotation.</text>
</comment>
<dbReference type="RefSeq" id="WP_247981645.1">
    <property type="nucleotide sequence ID" value="NZ_CP078076.1"/>
</dbReference>
<evidence type="ECO:0000313" key="6">
    <source>
        <dbReference type="Proteomes" id="UP000831467"/>
    </source>
</evidence>
<evidence type="ECO:0000256" key="2">
    <source>
        <dbReference type="HAMAP-Rule" id="MF_00984"/>
    </source>
</evidence>
<dbReference type="HAMAP" id="MF_00984">
    <property type="entry name" value="SSB"/>
    <property type="match status" value="1"/>
</dbReference>
<dbReference type="EMBL" id="CP078076">
    <property type="protein sequence ID" value="UPL12041.1"/>
    <property type="molecule type" value="Genomic_DNA"/>
</dbReference>
<evidence type="ECO:0000256" key="4">
    <source>
        <dbReference type="SAM" id="MobiDB-lite"/>
    </source>
</evidence>
<dbReference type="PROSITE" id="PS50935">
    <property type="entry name" value="SSB"/>
    <property type="match status" value="1"/>
</dbReference>
<evidence type="ECO:0000313" key="5">
    <source>
        <dbReference type="EMBL" id="UPL12041.1"/>
    </source>
</evidence>
<dbReference type="GO" id="GO:0003677">
    <property type="term" value="F:DNA binding"/>
    <property type="evidence" value="ECO:0007669"/>
    <property type="project" value="UniProtKB-KW"/>
</dbReference>
<comment type="subunit">
    <text evidence="2">Homotetramer.</text>
</comment>
<organism evidence="5 6">
    <name type="scientific">Microbacterium sufflavum</name>
    <dbReference type="NCBI Taxonomy" id="2851649"/>
    <lineage>
        <taxon>Bacteria</taxon>
        <taxon>Bacillati</taxon>
        <taxon>Actinomycetota</taxon>
        <taxon>Actinomycetes</taxon>
        <taxon>Micrococcales</taxon>
        <taxon>Microbacteriaceae</taxon>
        <taxon>Microbacterium</taxon>
    </lineage>
</organism>
<accession>A0ABY4IJL5</accession>
<reference evidence="5 6" key="1">
    <citation type="submission" date="2021-06" db="EMBL/GenBank/DDBJ databases">
        <title>Genome-based taxonomic framework of Microbacterium strains isolated from marine environment, the description of four new species and reclassification of four preexisting species.</title>
        <authorList>
            <person name="Lee S.D."/>
            <person name="Kim S.-M."/>
            <person name="Byeon Y.-S."/>
            <person name="Yang H.L."/>
            <person name="Kim I.S."/>
        </authorList>
    </citation>
    <scope>NUCLEOTIDE SEQUENCE [LARGE SCALE GENOMIC DNA]</scope>
    <source>
        <strain evidence="5 6">SSW1-51</strain>
    </source>
</reference>
<feature type="compositionally biased region" description="Low complexity" evidence="4">
    <location>
        <begin position="137"/>
        <end position="152"/>
    </location>
</feature>
<dbReference type="CDD" id="cd04496">
    <property type="entry name" value="SSB_OBF"/>
    <property type="match status" value="1"/>
</dbReference>
<dbReference type="Gene3D" id="2.40.50.140">
    <property type="entry name" value="Nucleic acid-binding proteins"/>
    <property type="match status" value="1"/>
</dbReference>
<dbReference type="Pfam" id="PF00436">
    <property type="entry name" value="SSB"/>
    <property type="match status" value="1"/>
</dbReference>
<name>A0ABY4IJL5_9MICO</name>
<dbReference type="Proteomes" id="UP000831467">
    <property type="component" value="Chromosome"/>
</dbReference>
<dbReference type="NCBIfam" id="TIGR00621">
    <property type="entry name" value="ssb"/>
    <property type="match status" value="1"/>
</dbReference>
<protein>
    <recommendedName>
        <fullName evidence="2 3">Single-stranded DNA-binding protein</fullName>
        <shortName evidence="2">SSB</shortName>
    </recommendedName>
</protein>
<evidence type="ECO:0000256" key="3">
    <source>
        <dbReference type="RuleBase" id="RU000524"/>
    </source>
</evidence>
<dbReference type="PANTHER" id="PTHR10302">
    <property type="entry name" value="SINGLE-STRANDED DNA-BINDING PROTEIN"/>
    <property type="match status" value="1"/>
</dbReference>
<keyword evidence="1 2" id="KW-0238">DNA-binding</keyword>
<dbReference type="PANTHER" id="PTHR10302:SF27">
    <property type="entry name" value="SINGLE-STRANDED DNA-BINDING PROTEIN"/>
    <property type="match status" value="1"/>
</dbReference>
<dbReference type="InterPro" id="IPR000424">
    <property type="entry name" value="Primosome_PriB/ssb"/>
</dbReference>
<dbReference type="SUPFAM" id="SSF50249">
    <property type="entry name" value="Nucleic acid-binding proteins"/>
    <property type="match status" value="1"/>
</dbReference>
<sequence>MTEMITVVGRVATDPHQGHTGAGVPVTNFRLASTHRRFEPTTQTWVDSETNWFSVAAFRQLGQNARASLRVGDSIVVTGRLRIRAWESNGKQGTSADIEADAIGHDLRWGTTAFRPSPRRSPETVAEGEKDGEQSPGADSASGGARTTASGRTGDDLGDLWGIDGSGDGGAATDQAFPDGFLGAGARVSAGQ</sequence>
<feature type="region of interest" description="Disordered" evidence="4">
    <location>
        <begin position="109"/>
        <end position="192"/>
    </location>
</feature>
<proteinExistence type="inferred from homology"/>
<evidence type="ECO:0000256" key="1">
    <source>
        <dbReference type="ARBA" id="ARBA00023125"/>
    </source>
</evidence>
<gene>
    <name evidence="5" type="ORF">KV394_13375</name>
</gene>
<keyword evidence="6" id="KW-1185">Reference proteome</keyword>
<dbReference type="InterPro" id="IPR011344">
    <property type="entry name" value="ssDNA-bd"/>
</dbReference>